<evidence type="ECO:0000313" key="15">
    <source>
        <dbReference type="EMBL" id="VYU39273.1"/>
    </source>
</evidence>
<evidence type="ECO:0000256" key="12">
    <source>
        <dbReference type="NCBIfam" id="TIGR00416"/>
    </source>
</evidence>
<evidence type="ECO:0000256" key="9">
    <source>
        <dbReference type="ARBA" id="ARBA00023125"/>
    </source>
</evidence>
<organism evidence="15">
    <name type="scientific">Paraprevotella clara</name>
    <dbReference type="NCBI Taxonomy" id="454154"/>
    <lineage>
        <taxon>Bacteria</taxon>
        <taxon>Pseudomonadati</taxon>
        <taxon>Bacteroidota</taxon>
        <taxon>Bacteroidia</taxon>
        <taxon>Bacteroidales</taxon>
        <taxon>Prevotellaceae</taxon>
        <taxon>Paraprevotella</taxon>
    </lineage>
</organism>
<feature type="region of interest" description="Lon-protease-like" evidence="11">
    <location>
        <begin position="370"/>
        <end position="474"/>
    </location>
</feature>
<dbReference type="InterPro" id="IPR020588">
    <property type="entry name" value="RecA_ATP-bd"/>
</dbReference>
<dbReference type="EMBL" id="CACRUT010000015">
    <property type="protein sequence ID" value="VYU39273.1"/>
    <property type="molecule type" value="Genomic_DNA"/>
</dbReference>
<feature type="binding site" evidence="11">
    <location>
        <begin position="103"/>
        <end position="110"/>
    </location>
    <ligand>
        <name>ATP</name>
        <dbReference type="ChEBI" id="CHEBI:30616"/>
    </ligand>
</feature>
<sequence>MAKDKTVYVCANCGQESPKWVGRCPACGEWNTFKEFTVRKEGTSAIASGGFHQALPGEPLRRRPIPVGQIVTDEEPRLDMHDEELNRVLGGGLVPGSLVLLGGEPGIGKSTLVLQTVLKMTDKRVLYVSGEESARQLKLRADRLVPRAGGKADGREGFLSRSSCMVVCETSLDQIFLHVRNEQPQLVVIDSIQTIMTEAVDSSPGSISQVRECAALLLKFAKESNIPVILIGHINKEGTLAGPKVLEHIVDAVLQFEGDQHYMYRILRSIKNRFGSTAELGIYEMRQDGLRQVSNPSELLLTENHEGLSGVAISSAIEGVRPFLIETQALVSTAAYGTPQRSATGFDLRRLNMLLAVLEKRVGFKLAQKDVFLNIAGGLKVTDPAIDLSVIAAVLSSNVDTGIESGVCMAGEVGLSGEIRPVNRIEQRVAEAAKLGFQQMIVPRHNLQGFDTSKLKIELVPVRKVEEALRALFG</sequence>
<dbReference type="InterPro" id="IPR014721">
    <property type="entry name" value="Ribsml_uS5_D2-typ_fold_subgr"/>
</dbReference>
<dbReference type="Pfam" id="PF13481">
    <property type="entry name" value="AAA_25"/>
    <property type="match status" value="1"/>
</dbReference>
<keyword evidence="4 13" id="KW-0863">Zinc-finger</keyword>
<dbReference type="SUPFAM" id="SSF52540">
    <property type="entry name" value="P-loop containing nucleoside triphosphate hydrolases"/>
    <property type="match status" value="1"/>
</dbReference>
<evidence type="ECO:0000256" key="6">
    <source>
        <dbReference type="ARBA" id="ARBA00022833"/>
    </source>
</evidence>
<dbReference type="GO" id="GO:0140664">
    <property type="term" value="F:ATP-dependent DNA damage sensor activity"/>
    <property type="evidence" value="ECO:0007669"/>
    <property type="project" value="InterPro"/>
</dbReference>
<dbReference type="InterPro" id="IPR004504">
    <property type="entry name" value="DNA_repair_RadA"/>
</dbReference>
<dbReference type="GO" id="GO:0005524">
    <property type="term" value="F:ATP binding"/>
    <property type="evidence" value="ECO:0007669"/>
    <property type="project" value="UniProtKB-UniRule"/>
</dbReference>
<dbReference type="GO" id="GO:0016787">
    <property type="term" value="F:hydrolase activity"/>
    <property type="evidence" value="ECO:0007669"/>
    <property type="project" value="UniProtKB-KW"/>
</dbReference>
<dbReference type="InterPro" id="IPR003593">
    <property type="entry name" value="AAA+_ATPase"/>
</dbReference>
<keyword evidence="3 11" id="KW-0227">DNA damage</keyword>
<keyword evidence="10 11" id="KW-0234">DNA repair</keyword>
<gene>
    <name evidence="11" type="primary">radA</name>
    <name evidence="15" type="ORF">PCLFYP37_02731</name>
</gene>
<dbReference type="InterPro" id="IPR041166">
    <property type="entry name" value="Rubredoxin_2"/>
</dbReference>
<keyword evidence="1 11" id="KW-0479">Metal-binding</keyword>
<comment type="domain">
    <text evidence="11">The middle region has homology to RecA with ATPase motifs including the RadA KNRFG motif, while the C-terminus is homologous to Lon protease.</text>
</comment>
<protein>
    <recommendedName>
        <fullName evidence="11 12">DNA repair protein RadA</fullName>
    </recommendedName>
</protein>
<dbReference type="FunFam" id="3.40.50.300:FF:000050">
    <property type="entry name" value="DNA repair protein RadA"/>
    <property type="match status" value="1"/>
</dbReference>
<dbReference type="SMART" id="SM00382">
    <property type="entry name" value="AAA"/>
    <property type="match status" value="1"/>
</dbReference>
<keyword evidence="2 11" id="KW-0547">Nucleotide-binding</keyword>
<feature type="short sequence motif" description="RadA KNRFG motif" evidence="11">
    <location>
        <begin position="271"/>
        <end position="275"/>
    </location>
</feature>
<keyword evidence="6 13" id="KW-0862">Zinc</keyword>
<dbReference type="FunFam" id="3.30.230.10:FF:000049">
    <property type="entry name" value="DNA repair protein RadA"/>
    <property type="match status" value="1"/>
</dbReference>
<evidence type="ECO:0000256" key="5">
    <source>
        <dbReference type="ARBA" id="ARBA00022801"/>
    </source>
</evidence>
<comment type="similarity">
    <text evidence="11 13">Belongs to the RecA family. RadA subfamily.</text>
</comment>
<evidence type="ECO:0000256" key="10">
    <source>
        <dbReference type="ARBA" id="ARBA00023204"/>
    </source>
</evidence>
<dbReference type="RefSeq" id="WP_412442125.1">
    <property type="nucleotide sequence ID" value="NZ_CACRUT010000015.1"/>
</dbReference>
<dbReference type="PROSITE" id="PS50162">
    <property type="entry name" value="RECA_2"/>
    <property type="match status" value="1"/>
</dbReference>
<keyword evidence="9 11" id="KW-0238">DNA-binding</keyword>
<evidence type="ECO:0000259" key="14">
    <source>
        <dbReference type="PROSITE" id="PS50162"/>
    </source>
</evidence>
<feature type="domain" description="RecA family profile 1" evidence="14">
    <location>
        <begin position="74"/>
        <end position="234"/>
    </location>
</feature>
<comment type="function">
    <text evidence="13">DNA-dependent ATPase involved in processing of recombination intermediates, plays a role in repairing DNA breaks. Stimulates the branch migration of RecA-mediated strand transfer reactions, allowing the 3' invading strand to extend heteroduplex DNA faster. Binds ssDNA in the presence of ADP but not other nucleotides, has ATPase activity that is stimulated by ssDNA and various branched DNA structures, but inhibited by SSB. Does not have RecA's homology-searching function.</text>
</comment>
<dbReference type="SUPFAM" id="SSF54211">
    <property type="entry name" value="Ribosomal protein S5 domain 2-like"/>
    <property type="match status" value="1"/>
</dbReference>
<keyword evidence="5" id="KW-0378">Hydrolase</keyword>
<dbReference type="PRINTS" id="PR01874">
    <property type="entry name" value="DNAREPAIRADA"/>
</dbReference>
<evidence type="ECO:0000256" key="13">
    <source>
        <dbReference type="RuleBase" id="RU003555"/>
    </source>
</evidence>
<dbReference type="GO" id="GO:0003684">
    <property type="term" value="F:damaged DNA binding"/>
    <property type="evidence" value="ECO:0007669"/>
    <property type="project" value="InterPro"/>
</dbReference>
<dbReference type="AlphaFoldDB" id="A0A6N3ELC3"/>
<evidence type="ECO:0000256" key="11">
    <source>
        <dbReference type="HAMAP-Rule" id="MF_01498"/>
    </source>
</evidence>
<dbReference type="HAMAP" id="MF_01498">
    <property type="entry name" value="RadA_bact"/>
    <property type="match status" value="1"/>
</dbReference>
<dbReference type="PANTHER" id="PTHR32472:SF10">
    <property type="entry name" value="DNA REPAIR PROTEIN RADA-LIKE PROTEIN"/>
    <property type="match status" value="1"/>
</dbReference>
<reference evidence="15" key="1">
    <citation type="submission" date="2019-11" db="EMBL/GenBank/DDBJ databases">
        <authorList>
            <person name="Feng L."/>
        </authorList>
    </citation>
    <scope>NUCLEOTIDE SEQUENCE</scope>
    <source>
        <strain evidence="15">PclaraLFYP37</strain>
    </source>
</reference>
<evidence type="ECO:0000256" key="3">
    <source>
        <dbReference type="ARBA" id="ARBA00022763"/>
    </source>
</evidence>
<dbReference type="GO" id="GO:0000725">
    <property type="term" value="P:recombinational repair"/>
    <property type="evidence" value="ECO:0007669"/>
    <property type="project" value="UniProtKB-UniRule"/>
</dbReference>
<comment type="function">
    <text evidence="11">Plays a role in repairing double-strand DNA breaks, probably involving stabilizing or processing branched DNA or blocked replication forks.</text>
</comment>
<evidence type="ECO:0000256" key="8">
    <source>
        <dbReference type="ARBA" id="ARBA00023016"/>
    </source>
</evidence>
<dbReference type="Pfam" id="PF18073">
    <property type="entry name" value="Zn_ribbon_LapB"/>
    <property type="match status" value="1"/>
</dbReference>
<dbReference type="PANTHER" id="PTHR32472">
    <property type="entry name" value="DNA REPAIR PROTEIN RADA"/>
    <property type="match status" value="1"/>
</dbReference>
<dbReference type="CDD" id="cd01121">
    <property type="entry name" value="RadA_SMS_N"/>
    <property type="match status" value="1"/>
</dbReference>
<evidence type="ECO:0000256" key="2">
    <source>
        <dbReference type="ARBA" id="ARBA00022741"/>
    </source>
</evidence>
<dbReference type="GO" id="GO:0008270">
    <property type="term" value="F:zinc ion binding"/>
    <property type="evidence" value="ECO:0007669"/>
    <property type="project" value="UniProtKB-KW"/>
</dbReference>
<evidence type="ECO:0000256" key="7">
    <source>
        <dbReference type="ARBA" id="ARBA00022840"/>
    </source>
</evidence>
<dbReference type="NCBIfam" id="TIGR00416">
    <property type="entry name" value="sms"/>
    <property type="match status" value="1"/>
</dbReference>
<evidence type="ECO:0000256" key="4">
    <source>
        <dbReference type="ARBA" id="ARBA00022771"/>
    </source>
</evidence>
<proteinExistence type="inferred from homology"/>
<evidence type="ECO:0000256" key="1">
    <source>
        <dbReference type="ARBA" id="ARBA00022723"/>
    </source>
</evidence>
<dbReference type="InterPro" id="IPR027417">
    <property type="entry name" value="P-loop_NTPase"/>
</dbReference>
<dbReference type="Gene3D" id="3.30.230.10">
    <property type="match status" value="1"/>
</dbReference>
<accession>A0A6N3ELC3</accession>
<dbReference type="Gene3D" id="3.40.50.300">
    <property type="entry name" value="P-loop containing nucleotide triphosphate hydrolases"/>
    <property type="match status" value="1"/>
</dbReference>
<dbReference type="GO" id="GO:0005829">
    <property type="term" value="C:cytosol"/>
    <property type="evidence" value="ECO:0007669"/>
    <property type="project" value="TreeGrafter"/>
</dbReference>
<dbReference type="InterPro" id="IPR020568">
    <property type="entry name" value="Ribosomal_Su5_D2-typ_SF"/>
</dbReference>
<dbReference type="Pfam" id="PF13541">
    <property type="entry name" value="ChlI"/>
    <property type="match status" value="1"/>
</dbReference>
<name>A0A6N3ELC3_9BACT</name>
<keyword evidence="8 11" id="KW-0346">Stress response</keyword>
<keyword evidence="7 11" id="KW-0067">ATP-binding</keyword>